<evidence type="ECO:0000256" key="1">
    <source>
        <dbReference type="ARBA" id="ARBA00023002"/>
    </source>
</evidence>
<dbReference type="PANTHER" id="PTHR11972:SF133">
    <property type="entry name" value="OS05G0465800 PROTEIN"/>
    <property type="match status" value="1"/>
</dbReference>
<evidence type="ECO:0000256" key="2">
    <source>
        <dbReference type="SAM" id="Phobius"/>
    </source>
</evidence>
<dbReference type="AlphaFoldDB" id="A0AAQ3WQI0"/>
<proteinExistence type="predicted"/>
<accession>A0AAQ3WQI0</accession>
<feature type="transmembrane region" description="Helical" evidence="2">
    <location>
        <begin position="12"/>
        <end position="29"/>
    </location>
</feature>
<evidence type="ECO:0000313" key="3">
    <source>
        <dbReference type="EMBL" id="WVZ70498.1"/>
    </source>
</evidence>
<gene>
    <name evidence="3" type="ORF">U9M48_019160</name>
</gene>
<evidence type="ECO:0000313" key="4">
    <source>
        <dbReference type="Proteomes" id="UP001341281"/>
    </source>
</evidence>
<keyword evidence="2" id="KW-0812">Transmembrane</keyword>
<name>A0AAQ3WQI0_PASNO</name>
<dbReference type="GO" id="GO:0016174">
    <property type="term" value="F:NAD(P)H oxidase H2O2-forming activity"/>
    <property type="evidence" value="ECO:0007669"/>
    <property type="project" value="TreeGrafter"/>
</dbReference>
<dbReference type="GO" id="GO:0005886">
    <property type="term" value="C:plasma membrane"/>
    <property type="evidence" value="ECO:0007669"/>
    <property type="project" value="TreeGrafter"/>
</dbReference>
<dbReference type="EMBL" id="CP144748">
    <property type="protein sequence ID" value="WVZ70498.1"/>
    <property type="molecule type" value="Genomic_DNA"/>
</dbReference>
<protein>
    <submittedName>
        <fullName evidence="3">Uncharacterized protein</fullName>
    </submittedName>
</protein>
<keyword evidence="4" id="KW-1185">Reference proteome</keyword>
<dbReference type="PANTHER" id="PTHR11972">
    <property type="entry name" value="NADPH OXIDASE"/>
    <property type="match status" value="1"/>
</dbReference>
<reference evidence="3 4" key="1">
    <citation type="submission" date="2024-02" db="EMBL/GenBank/DDBJ databases">
        <title>High-quality chromosome-scale genome assembly of Pensacola bahiagrass (Paspalum notatum Flugge var. saurae).</title>
        <authorList>
            <person name="Vega J.M."/>
            <person name="Podio M."/>
            <person name="Orjuela J."/>
            <person name="Siena L.A."/>
            <person name="Pessino S.C."/>
            <person name="Combes M.C."/>
            <person name="Mariac C."/>
            <person name="Albertini E."/>
            <person name="Pupilli F."/>
            <person name="Ortiz J.P.A."/>
            <person name="Leblanc O."/>
        </authorList>
    </citation>
    <scope>NUCLEOTIDE SEQUENCE [LARGE SCALE GENOMIC DNA]</scope>
    <source>
        <strain evidence="3">R1</strain>
        <tissue evidence="3">Leaf</tissue>
    </source>
</reference>
<dbReference type="InterPro" id="IPR050369">
    <property type="entry name" value="RBOH/FRE"/>
</dbReference>
<organism evidence="3 4">
    <name type="scientific">Paspalum notatum var. saurae</name>
    <dbReference type="NCBI Taxonomy" id="547442"/>
    <lineage>
        <taxon>Eukaryota</taxon>
        <taxon>Viridiplantae</taxon>
        <taxon>Streptophyta</taxon>
        <taxon>Embryophyta</taxon>
        <taxon>Tracheophyta</taxon>
        <taxon>Spermatophyta</taxon>
        <taxon>Magnoliopsida</taxon>
        <taxon>Liliopsida</taxon>
        <taxon>Poales</taxon>
        <taxon>Poaceae</taxon>
        <taxon>PACMAD clade</taxon>
        <taxon>Panicoideae</taxon>
        <taxon>Andropogonodae</taxon>
        <taxon>Paspaleae</taxon>
        <taxon>Paspalinae</taxon>
        <taxon>Paspalum</taxon>
    </lineage>
</organism>
<keyword evidence="2" id="KW-1133">Transmembrane helix</keyword>
<keyword evidence="2" id="KW-0472">Membrane</keyword>
<sequence>MQRLINKTRECVLLLCDALSIALFIFKFVQYRRRAVFVVMGYCVCIAKGAAKTLKLNMALILLLGGRNTLTWLRSTALSKVVPFDDNINFRKACQTQANYDAQWALT</sequence>
<keyword evidence="1" id="KW-0560">Oxidoreductase</keyword>
<dbReference type="Proteomes" id="UP001341281">
    <property type="component" value="Chromosome 04"/>
</dbReference>